<evidence type="ECO:0000256" key="3">
    <source>
        <dbReference type="ARBA" id="ARBA00022777"/>
    </source>
</evidence>
<dbReference type="GO" id="GO:0019546">
    <property type="term" value="P:L-arginine deiminase pathway"/>
    <property type="evidence" value="ECO:0007669"/>
    <property type="project" value="TreeGrafter"/>
</dbReference>
<dbReference type="GO" id="GO:0005829">
    <property type="term" value="C:cytosol"/>
    <property type="evidence" value="ECO:0007669"/>
    <property type="project" value="TreeGrafter"/>
</dbReference>
<dbReference type="PIRSF" id="PIRSF000723">
    <property type="entry name" value="Carbamate_kin"/>
    <property type="match status" value="1"/>
</dbReference>
<dbReference type="CDD" id="cd04235">
    <property type="entry name" value="AAK_CK"/>
    <property type="match status" value="1"/>
</dbReference>
<dbReference type="AlphaFoldDB" id="A0A1F5SL44"/>
<dbReference type="InterPro" id="IPR003964">
    <property type="entry name" value="Carb_kinase"/>
</dbReference>
<dbReference type="FunFam" id="3.40.1160.10:FF:000007">
    <property type="entry name" value="Carbamate kinase"/>
    <property type="match status" value="1"/>
</dbReference>
<accession>A0A1F5SL44</accession>
<dbReference type="Pfam" id="PF00696">
    <property type="entry name" value="AA_kinase"/>
    <property type="match status" value="1"/>
</dbReference>
<dbReference type="PANTHER" id="PTHR30409">
    <property type="entry name" value="CARBAMATE KINASE"/>
    <property type="match status" value="1"/>
</dbReference>
<dbReference type="NCBIfam" id="NF009007">
    <property type="entry name" value="PRK12352.1"/>
    <property type="match status" value="1"/>
</dbReference>
<evidence type="ECO:0000313" key="7">
    <source>
        <dbReference type="EMBL" id="OGF27415.1"/>
    </source>
</evidence>
<evidence type="ECO:0000256" key="4">
    <source>
        <dbReference type="NCBIfam" id="TIGR00746"/>
    </source>
</evidence>
<dbReference type="SUPFAM" id="SSF53633">
    <property type="entry name" value="Carbamate kinase-like"/>
    <property type="match status" value="1"/>
</dbReference>
<dbReference type="InterPro" id="IPR036393">
    <property type="entry name" value="AceGlu_kinase-like_sf"/>
</dbReference>
<comment type="similarity">
    <text evidence="1 5">Belongs to the carbamate kinase family.</text>
</comment>
<evidence type="ECO:0000256" key="5">
    <source>
        <dbReference type="PIRNR" id="PIRNR000723"/>
    </source>
</evidence>
<organism evidence="7 8">
    <name type="scientific">Candidatus Falkowbacteria bacterium RIFOXYA2_FULL_47_19</name>
    <dbReference type="NCBI Taxonomy" id="1797994"/>
    <lineage>
        <taxon>Bacteria</taxon>
        <taxon>Candidatus Falkowiibacteriota</taxon>
    </lineage>
</organism>
<keyword evidence="2 5" id="KW-0808">Transferase</keyword>
<dbReference type="PRINTS" id="PR01469">
    <property type="entry name" value="CARBMTKINASE"/>
</dbReference>
<gene>
    <name evidence="7" type="ORF">A2227_02225</name>
</gene>
<proteinExistence type="inferred from homology"/>
<dbReference type="EMBL" id="MFGB01000008">
    <property type="protein sequence ID" value="OGF27415.1"/>
    <property type="molecule type" value="Genomic_DNA"/>
</dbReference>
<evidence type="ECO:0000313" key="8">
    <source>
        <dbReference type="Proteomes" id="UP000178367"/>
    </source>
</evidence>
<name>A0A1F5SL44_9BACT</name>
<dbReference type="STRING" id="1797994.A2227_02225"/>
<dbReference type="PANTHER" id="PTHR30409:SF1">
    <property type="entry name" value="CARBAMATE KINASE-RELATED"/>
    <property type="match status" value="1"/>
</dbReference>
<dbReference type="GO" id="GO:0008804">
    <property type="term" value="F:carbamate kinase activity"/>
    <property type="evidence" value="ECO:0007669"/>
    <property type="project" value="UniProtKB-UniRule"/>
</dbReference>
<feature type="domain" description="Aspartate/glutamate/uridylate kinase" evidence="6">
    <location>
        <begin position="3"/>
        <end position="296"/>
    </location>
</feature>
<comment type="caution">
    <text evidence="7">The sequence shown here is derived from an EMBL/GenBank/DDBJ whole genome shotgun (WGS) entry which is preliminary data.</text>
</comment>
<keyword evidence="3 5" id="KW-0418">Kinase</keyword>
<evidence type="ECO:0000256" key="2">
    <source>
        <dbReference type="ARBA" id="ARBA00022679"/>
    </source>
</evidence>
<protein>
    <recommendedName>
        <fullName evidence="4 5">Carbamate kinase</fullName>
    </recommendedName>
</protein>
<dbReference type="InterPro" id="IPR001048">
    <property type="entry name" value="Asp/Glu/Uridylate_kinase"/>
</dbReference>
<dbReference type="Gene3D" id="3.40.1160.10">
    <property type="entry name" value="Acetylglutamate kinase-like"/>
    <property type="match status" value="1"/>
</dbReference>
<reference evidence="7 8" key="1">
    <citation type="journal article" date="2016" name="Nat. Commun.">
        <title>Thousands of microbial genomes shed light on interconnected biogeochemical processes in an aquifer system.</title>
        <authorList>
            <person name="Anantharaman K."/>
            <person name="Brown C.T."/>
            <person name="Hug L.A."/>
            <person name="Sharon I."/>
            <person name="Castelle C.J."/>
            <person name="Probst A.J."/>
            <person name="Thomas B.C."/>
            <person name="Singh A."/>
            <person name="Wilkins M.J."/>
            <person name="Karaoz U."/>
            <person name="Brodie E.L."/>
            <person name="Williams K.H."/>
            <person name="Hubbard S.S."/>
            <person name="Banfield J.F."/>
        </authorList>
    </citation>
    <scope>NUCLEOTIDE SEQUENCE [LARGE SCALE GENOMIC DNA]</scope>
</reference>
<evidence type="ECO:0000256" key="1">
    <source>
        <dbReference type="ARBA" id="ARBA00011066"/>
    </source>
</evidence>
<dbReference type="Proteomes" id="UP000178367">
    <property type="component" value="Unassembled WGS sequence"/>
</dbReference>
<evidence type="ECO:0000259" key="6">
    <source>
        <dbReference type="Pfam" id="PF00696"/>
    </source>
</evidence>
<sequence>MKKTAVVALGGNALLTHDEEGNIEQQEKNAYRTCLGLTKLLKTHNLIITHGNGPQVGNILLRNHAGYNEFKIPPMPLDICVADSQGGIGYMIERQMTNVLAANDLKHRVVTIVSQVLVSLDDPAFRNPTKPIGPYYPEEEAKVFTAKNGWKFKEDPRGRGWRRVVASPLPVDIFNKDVVKKLSDSGYIVIAAGGGGIPVLRKGKKTIGVEAVIDKDLASALLAKTVKAEALYIITDVEKVYLNFNKPSQRAIDKISVKDLGAHYDAGEFPAGSMGPKIKAAINFIKSGGQKAVITDSPAHPGTLITK</sequence>
<dbReference type="NCBIfam" id="TIGR00746">
    <property type="entry name" value="arcC"/>
    <property type="match status" value="1"/>
</dbReference>